<sequence>MAQSGQQLPLLVQLRDDATLDNFLTTDSSAALVAAVRSVSEGRGESVVFIHGNRGSGKSHLLQGACHLAGDNALYLPLRELSVYPPDEVLAGVETLGLVALDDLEVVLGQQAWEHALFGLYNRAREWGCRLLIAAAGAPRALEVELADLSSRLSWGVVYQLASGSDEQKRAILQFRAARRGLNLGDEVASYIVTRAPRDLAQLLELLDRLDRASLARKRALSIPFVKQVLGW</sequence>
<dbReference type="InterPro" id="IPR017788">
    <property type="entry name" value="Hda"/>
</dbReference>
<name>A0A4R5LP49_9GAMM</name>
<feature type="domain" description="Hda lid" evidence="1">
    <location>
        <begin position="166"/>
        <end position="230"/>
    </location>
</feature>
<organism evidence="2 3">
    <name type="scientific">Seongchinamella unica</name>
    <dbReference type="NCBI Taxonomy" id="2547392"/>
    <lineage>
        <taxon>Bacteria</taxon>
        <taxon>Pseudomonadati</taxon>
        <taxon>Pseudomonadota</taxon>
        <taxon>Gammaproteobacteria</taxon>
        <taxon>Cellvibrionales</taxon>
        <taxon>Halieaceae</taxon>
        <taxon>Seongchinamella</taxon>
    </lineage>
</organism>
<dbReference type="PANTHER" id="PTHR30050">
    <property type="entry name" value="CHROMOSOMAL REPLICATION INITIATOR PROTEIN DNAA"/>
    <property type="match status" value="1"/>
</dbReference>
<dbReference type="RefSeq" id="WP_133215124.1">
    <property type="nucleotide sequence ID" value="NZ_SMSE01000004.1"/>
</dbReference>
<dbReference type="Gene3D" id="1.10.8.60">
    <property type="match status" value="1"/>
</dbReference>
<dbReference type="AlphaFoldDB" id="A0A4R5LP49"/>
<dbReference type="Proteomes" id="UP000295554">
    <property type="component" value="Unassembled WGS sequence"/>
</dbReference>
<evidence type="ECO:0000259" key="1">
    <source>
        <dbReference type="Pfam" id="PF22688"/>
    </source>
</evidence>
<evidence type="ECO:0000313" key="3">
    <source>
        <dbReference type="Proteomes" id="UP000295554"/>
    </source>
</evidence>
<accession>A0A4R5LP49</accession>
<dbReference type="NCBIfam" id="TIGR03420">
    <property type="entry name" value="DnaA_homol_Hda"/>
    <property type="match status" value="1"/>
</dbReference>
<dbReference type="OrthoDB" id="9784878at2"/>
<dbReference type="SUPFAM" id="SSF52540">
    <property type="entry name" value="P-loop containing nucleoside triphosphate hydrolases"/>
    <property type="match status" value="1"/>
</dbReference>
<dbReference type="EMBL" id="SMSE01000004">
    <property type="protein sequence ID" value="TDG12167.1"/>
    <property type="molecule type" value="Genomic_DNA"/>
</dbReference>
<keyword evidence="3" id="KW-1185">Reference proteome</keyword>
<proteinExistence type="predicted"/>
<gene>
    <name evidence="2" type="primary">hda</name>
    <name evidence="2" type="ORF">E2F43_17625</name>
</gene>
<dbReference type="GO" id="GO:0032297">
    <property type="term" value="P:negative regulation of DNA-templated DNA replication initiation"/>
    <property type="evidence" value="ECO:0007669"/>
    <property type="project" value="InterPro"/>
</dbReference>
<dbReference type="GO" id="GO:0006270">
    <property type="term" value="P:DNA replication initiation"/>
    <property type="evidence" value="ECO:0007669"/>
    <property type="project" value="TreeGrafter"/>
</dbReference>
<dbReference type="InterPro" id="IPR027417">
    <property type="entry name" value="P-loop_NTPase"/>
</dbReference>
<reference evidence="2 3" key="1">
    <citation type="submission" date="2019-03" db="EMBL/GenBank/DDBJ databases">
        <title>Seongchinamella monodicae gen. nov., sp. nov., a novel member of the Gammaproteobacteria isolated from a tidal mudflat of beach.</title>
        <authorList>
            <person name="Yang H.G."/>
            <person name="Kang J.W."/>
            <person name="Lee S.D."/>
        </authorList>
    </citation>
    <scope>NUCLEOTIDE SEQUENCE [LARGE SCALE GENOMIC DNA]</scope>
    <source>
        <strain evidence="2 3">GH4-78</strain>
    </source>
</reference>
<dbReference type="InterPro" id="IPR055199">
    <property type="entry name" value="Hda_lid"/>
</dbReference>
<evidence type="ECO:0000313" key="2">
    <source>
        <dbReference type="EMBL" id="TDG12167.1"/>
    </source>
</evidence>
<dbReference type="Pfam" id="PF22688">
    <property type="entry name" value="Hda_lid"/>
    <property type="match status" value="1"/>
</dbReference>
<protein>
    <submittedName>
        <fullName evidence="2">DnaA regulatory inactivator Hda</fullName>
    </submittedName>
</protein>
<dbReference type="Gene3D" id="3.40.50.300">
    <property type="entry name" value="P-loop containing nucleotide triphosphate hydrolases"/>
    <property type="match status" value="1"/>
</dbReference>
<comment type="caution">
    <text evidence="2">The sequence shown here is derived from an EMBL/GenBank/DDBJ whole genome shotgun (WGS) entry which is preliminary data.</text>
</comment>
<dbReference type="PANTHER" id="PTHR30050:SF5">
    <property type="entry name" value="DNAA REGULATORY INACTIVATOR HDA"/>
    <property type="match status" value="1"/>
</dbReference>